<feature type="transmembrane region" description="Helical" evidence="1">
    <location>
        <begin position="273"/>
        <end position="292"/>
    </location>
</feature>
<dbReference type="NCBIfam" id="TIGR00261">
    <property type="entry name" value="traB"/>
    <property type="match status" value="1"/>
</dbReference>
<keyword evidence="1" id="KW-0812">Transmembrane</keyword>
<dbReference type="InterPro" id="IPR005230">
    <property type="entry name" value="TraB_bac"/>
</dbReference>
<reference evidence="2 3" key="1">
    <citation type="submission" date="2016-10" db="EMBL/GenBank/DDBJ databases">
        <authorList>
            <person name="de Groot N.N."/>
        </authorList>
    </citation>
    <scope>NUCLEOTIDE SEQUENCE [LARGE SCALE GENOMIC DNA]</scope>
    <source>
        <strain evidence="2 3">Nm22</strain>
    </source>
</reference>
<organism evidence="2 3">
    <name type="scientific">Nitrosomonas marina</name>
    <dbReference type="NCBI Taxonomy" id="917"/>
    <lineage>
        <taxon>Bacteria</taxon>
        <taxon>Pseudomonadati</taxon>
        <taxon>Pseudomonadota</taxon>
        <taxon>Betaproteobacteria</taxon>
        <taxon>Nitrosomonadales</taxon>
        <taxon>Nitrosomonadaceae</taxon>
        <taxon>Nitrosomonas</taxon>
    </lineage>
</organism>
<accession>A0A1H8H393</accession>
<sequence>MSTNQSPELAIPQNNAPVTEPIETVLIDQRSITMLGTAHVSKASADKVQELIATGNYDAVAVELCPSRHKAIVNPDAMAKMDLFQVIKNGQASMVAASLALGAFQQRMAEQFGIEPGAEMRVAIKDAQAAHLPVILIDREIGVTLKRIYNNVPWWKRMGLLGGLIHSVISKEKVSAEEIEKLKEGDVLESTFSQFAEDEKDLFRPLISERDEYMAARLIKESRENNYQHILAIVGAGHMSGIQRIISHQQISNPEETIGRLDTQPVSSGWLKYLPWVIVLLILTGFAIGFMRSPDIGTAMILDWILINGGLSALGAAIAFAHPLTIITAFLAAPLTSLNPTIGAGMVVAAAETYLRRPKVEDFNRLRSDTTSLKGWWNNQVTRILLIFILSTMGSAIGTYVAGFRIFERLTG</sequence>
<dbReference type="STRING" id="917.SAMN05216326_101109"/>
<evidence type="ECO:0000313" key="3">
    <source>
        <dbReference type="Proteomes" id="UP000199459"/>
    </source>
</evidence>
<dbReference type="OrthoDB" id="9809330at2"/>
<dbReference type="AlphaFoldDB" id="A0A1H8H393"/>
<gene>
    <name evidence="2" type="ORF">SAMN05216325_12143</name>
</gene>
<feature type="transmembrane region" description="Helical" evidence="1">
    <location>
        <begin position="384"/>
        <end position="407"/>
    </location>
</feature>
<keyword evidence="1" id="KW-1133">Transmembrane helix</keyword>
<dbReference type="CDD" id="cd14726">
    <property type="entry name" value="TraB_PrgY-like"/>
    <property type="match status" value="1"/>
</dbReference>
<keyword evidence="1" id="KW-0472">Membrane</keyword>
<name>A0A1H8H393_9PROT</name>
<feature type="transmembrane region" description="Helical" evidence="1">
    <location>
        <begin position="304"/>
        <end position="332"/>
    </location>
</feature>
<dbReference type="PANTHER" id="PTHR21530">
    <property type="entry name" value="PHEROMONE SHUTDOWN PROTEIN"/>
    <property type="match status" value="1"/>
</dbReference>
<proteinExistence type="predicted"/>
<dbReference type="Proteomes" id="UP000199459">
    <property type="component" value="Unassembled WGS sequence"/>
</dbReference>
<dbReference type="InterPro" id="IPR046345">
    <property type="entry name" value="TraB_PrgY-like"/>
</dbReference>
<evidence type="ECO:0000256" key="1">
    <source>
        <dbReference type="SAM" id="Phobius"/>
    </source>
</evidence>
<dbReference type="Pfam" id="PF01963">
    <property type="entry name" value="TraB_PrgY_gumN"/>
    <property type="match status" value="1"/>
</dbReference>
<dbReference type="EMBL" id="FOCP01000021">
    <property type="protein sequence ID" value="SEN50822.1"/>
    <property type="molecule type" value="Genomic_DNA"/>
</dbReference>
<dbReference type="RefSeq" id="WP_090633773.1">
    <property type="nucleotide sequence ID" value="NZ_FOCP01000021.1"/>
</dbReference>
<dbReference type="InterPro" id="IPR002816">
    <property type="entry name" value="TraB/PrgY/GumN_fam"/>
</dbReference>
<dbReference type="PANTHER" id="PTHR21530:SF7">
    <property type="entry name" value="TRAB DOMAIN-CONTAINING PROTEIN"/>
    <property type="match status" value="1"/>
</dbReference>
<evidence type="ECO:0000313" key="2">
    <source>
        <dbReference type="EMBL" id="SEN50822.1"/>
    </source>
</evidence>
<protein>
    <submittedName>
        <fullName evidence="2">Pheromone shutdown-related protein TraB</fullName>
    </submittedName>
</protein>